<name>A0A4S1CFD9_9BACT</name>
<proteinExistence type="inferred from homology"/>
<feature type="compositionally biased region" description="Gly residues" evidence="4">
    <location>
        <begin position="137"/>
        <end position="149"/>
    </location>
</feature>
<comment type="similarity">
    <text evidence="1">Belongs to the hemerythrin family.</text>
</comment>
<dbReference type="RefSeq" id="WP_135869694.1">
    <property type="nucleotide sequence ID" value="NZ_SRSC01000002.1"/>
</dbReference>
<keyword evidence="3" id="KW-0408">Iron</keyword>
<dbReference type="Pfam" id="PF01814">
    <property type="entry name" value="Hemerythrin"/>
    <property type="match status" value="1"/>
</dbReference>
<dbReference type="EMBL" id="SRSC01000002">
    <property type="protein sequence ID" value="TGU72207.1"/>
    <property type="molecule type" value="Genomic_DNA"/>
</dbReference>
<dbReference type="PANTHER" id="PTHR37164">
    <property type="entry name" value="BACTERIOHEMERYTHRIN"/>
    <property type="match status" value="1"/>
</dbReference>
<dbReference type="Proteomes" id="UP000306416">
    <property type="component" value="Unassembled WGS sequence"/>
</dbReference>
<evidence type="ECO:0000256" key="1">
    <source>
        <dbReference type="ARBA" id="ARBA00010587"/>
    </source>
</evidence>
<evidence type="ECO:0000259" key="5">
    <source>
        <dbReference type="Pfam" id="PF01814"/>
    </source>
</evidence>
<dbReference type="InterPro" id="IPR050669">
    <property type="entry name" value="Hemerythrin"/>
</dbReference>
<protein>
    <submittedName>
        <fullName evidence="6">Bacteriohemerythrin</fullName>
    </submittedName>
</protein>
<dbReference type="CDD" id="cd12107">
    <property type="entry name" value="Hemerythrin"/>
    <property type="match status" value="1"/>
</dbReference>
<keyword evidence="7" id="KW-1185">Reference proteome</keyword>
<accession>A0A4S1CFD9</accession>
<feature type="domain" description="Hemerythrin-like" evidence="5">
    <location>
        <begin position="12"/>
        <end position="128"/>
    </location>
</feature>
<sequence length="155" mass="18052">MLTQWRDDMATGSEAIDRQHQELLRRVDDLLKGAKSRRGAEEIGRLMWFLKKYVRWHFRDEEKLQLESGFPGYQAHKHQHEIFFREVLRLESLHTEQGDNTLMIVAVITAMCEWLRSHFNKLDKEFIDYLKATGQDQGSGGSDGHGNDNGNGELH</sequence>
<dbReference type="PANTHER" id="PTHR37164:SF1">
    <property type="entry name" value="BACTERIOHEMERYTHRIN"/>
    <property type="match status" value="1"/>
</dbReference>
<dbReference type="InterPro" id="IPR035938">
    <property type="entry name" value="Hemerythrin-like_sf"/>
</dbReference>
<keyword evidence="2" id="KW-0479">Metal-binding</keyword>
<dbReference type="InterPro" id="IPR012312">
    <property type="entry name" value="Hemerythrin-like"/>
</dbReference>
<dbReference type="AlphaFoldDB" id="A0A4S1CFD9"/>
<dbReference type="NCBIfam" id="TIGR02481">
    <property type="entry name" value="hemeryth_dom"/>
    <property type="match status" value="1"/>
</dbReference>
<comment type="caution">
    <text evidence="6">The sequence shown here is derived from an EMBL/GenBank/DDBJ whole genome shotgun (WGS) entry which is preliminary data.</text>
</comment>
<dbReference type="Gene3D" id="1.20.120.50">
    <property type="entry name" value="Hemerythrin-like"/>
    <property type="match status" value="1"/>
</dbReference>
<gene>
    <name evidence="6" type="ORF">E4633_07795</name>
</gene>
<evidence type="ECO:0000256" key="4">
    <source>
        <dbReference type="SAM" id="MobiDB-lite"/>
    </source>
</evidence>
<evidence type="ECO:0000313" key="6">
    <source>
        <dbReference type="EMBL" id="TGU72207.1"/>
    </source>
</evidence>
<dbReference type="InterPro" id="IPR012827">
    <property type="entry name" value="Hemerythrin_metal-bd"/>
</dbReference>
<evidence type="ECO:0000256" key="2">
    <source>
        <dbReference type="ARBA" id="ARBA00022723"/>
    </source>
</evidence>
<dbReference type="GO" id="GO:0046872">
    <property type="term" value="F:metal ion binding"/>
    <property type="evidence" value="ECO:0007669"/>
    <property type="project" value="UniProtKB-KW"/>
</dbReference>
<evidence type="ECO:0000256" key="3">
    <source>
        <dbReference type="ARBA" id="ARBA00023004"/>
    </source>
</evidence>
<evidence type="ECO:0000313" key="7">
    <source>
        <dbReference type="Proteomes" id="UP000306416"/>
    </source>
</evidence>
<dbReference type="NCBIfam" id="NF033749">
    <property type="entry name" value="bact_hemeryth"/>
    <property type="match status" value="1"/>
</dbReference>
<reference evidence="6 7" key="1">
    <citation type="submission" date="2019-04" db="EMBL/GenBank/DDBJ databases">
        <title>Geobacter oryzae sp. nov., ferric-reducing bacteria isolated from paddy soil.</title>
        <authorList>
            <person name="Xu Z."/>
            <person name="Masuda Y."/>
            <person name="Itoh H."/>
            <person name="Senoo K."/>
        </authorList>
    </citation>
    <scope>NUCLEOTIDE SEQUENCE [LARGE SCALE GENOMIC DNA]</scope>
    <source>
        <strain evidence="6 7">Red111</strain>
    </source>
</reference>
<organism evidence="6 7">
    <name type="scientific">Geomonas terrae</name>
    <dbReference type="NCBI Taxonomy" id="2562681"/>
    <lineage>
        <taxon>Bacteria</taxon>
        <taxon>Pseudomonadati</taxon>
        <taxon>Thermodesulfobacteriota</taxon>
        <taxon>Desulfuromonadia</taxon>
        <taxon>Geobacterales</taxon>
        <taxon>Geobacteraceae</taxon>
        <taxon>Geomonas</taxon>
    </lineage>
</organism>
<dbReference type="SUPFAM" id="SSF47188">
    <property type="entry name" value="Hemerythrin-like"/>
    <property type="match status" value="1"/>
</dbReference>
<feature type="region of interest" description="Disordered" evidence="4">
    <location>
        <begin position="136"/>
        <end position="155"/>
    </location>
</feature>